<dbReference type="AlphaFoldDB" id="A0A1Z3N422"/>
<keyword evidence="2" id="KW-0732">Signal</keyword>
<evidence type="ECO:0000256" key="1">
    <source>
        <dbReference type="SAM" id="MobiDB-lite"/>
    </source>
</evidence>
<sequence>MKRQSAFVVLVVCVLAFATPDTSYGMAKTINFLSAAGSKIADLFGKAKGAFSSCTNCESGYDGPKPPDSAGLPKWQMHPQGQAWTKYTLDAIDKEGLASLNPRDAKNYCPNWDKLTLEQRRQFWLVLVAKLSEIESSFRPTLSFQETKGRSRGTSSNGLLQMSVKQCSNLQTSADTYDSQKNLSCGVELMKRLITQTGEIGTGGNSGLCKNWQPFCDNPKHYVAQTRANKAAILRTTRAIPFCRIGYTEPALNPKPESNTTPAPATTEGAR</sequence>
<evidence type="ECO:0000256" key="2">
    <source>
        <dbReference type="SAM" id="SignalP"/>
    </source>
</evidence>
<proteinExistence type="predicted"/>
<gene>
    <name evidence="3" type="ORF">B9G79_00830</name>
</gene>
<dbReference type="EMBL" id="CP020946">
    <property type="protein sequence ID" value="ASD62209.1"/>
    <property type="molecule type" value="Genomic_DNA"/>
</dbReference>
<evidence type="ECO:0008006" key="5">
    <source>
        <dbReference type="Google" id="ProtNLM"/>
    </source>
</evidence>
<evidence type="ECO:0000313" key="3">
    <source>
        <dbReference type="EMBL" id="ASD62209.1"/>
    </source>
</evidence>
<evidence type="ECO:0000313" key="4">
    <source>
        <dbReference type="Proteomes" id="UP000197003"/>
    </source>
</evidence>
<feature type="chain" id="PRO_5013278005" description="Transglycosylase SLT domain-containing protein" evidence="2">
    <location>
        <begin position="19"/>
        <end position="271"/>
    </location>
</feature>
<dbReference type="OrthoDB" id="5763339at2"/>
<protein>
    <recommendedName>
        <fullName evidence="5">Transglycosylase SLT domain-containing protein</fullName>
    </recommendedName>
</protein>
<name>A0A1Z3N422_BDEBC</name>
<dbReference type="Proteomes" id="UP000197003">
    <property type="component" value="Chromosome"/>
</dbReference>
<organism evidence="3 4">
    <name type="scientific">Bdellovibrio bacteriovorus</name>
    <dbReference type="NCBI Taxonomy" id="959"/>
    <lineage>
        <taxon>Bacteria</taxon>
        <taxon>Pseudomonadati</taxon>
        <taxon>Bdellovibrionota</taxon>
        <taxon>Bdellovibrionia</taxon>
        <taxon>Bdellovibrionales</taxon>
        <taxon>Pseudobdellovibrionaceae</taxon>
        <taxon>Bdellovibrio</taxon>
    </lineage>
</organism>
<reference evidence="3 4" key="1">
    <citation type="submission" date="2017-04" db="EMBL/GenBank/DDBJ databases">
        <title>Whole genome sequence of Bdellovibrio bacteriovorus strain SSB218315.</title>
        <authorList>
            <person name="Oyedara O."/>
            <person name="Rodriguez-Perez M.A."/>
        </authorList>
    </citation>
    <scope>NUCLEOTIDE SEQUENCE [LARGE SCALE GENOMIC DNA]</scope>
    <source>
        <strain evidence="3 4">SSB218315</strain>
    </source>
</reference>
<feature type="signal peptide" evidence="2">
    <location>
        <begin position="1"/>
        <end position="18"/>
    </location>
</feature>
<dbReference type="RefSeq" id="WP_088563866.1">
    <property type="nucleotide sequence ID" value="NZ_CP020946.1"/>
</dbReference>
<accession>A0A1Z3N422</accession>
<feature type="region of interest" description="Disordered" evidence="1">
    <location>
        <begin position="251"/>
        <end position="271"/>
    </location>
</feature>